<evidence type="ECO:0000256" key="5">
    <source>
        <dbReference type="ARBA" id="ARBA00023180"/>
    </source>
</evidence>
<keyword evidence="7" id="KW-1133">Transmembrane helix</keyword>
<feature type="compositionally biased region" description="Basic and acidic residues" evidence="6">
    <location>
        <begin position="1100"/>
        <end position="1125"/>
    </location>
</feature>
<evidence type="ECO:0000256" key="2">
    <source>
        <dbReference type="ARBA" id="ARBA00022487"/>
    </source>
</evidence>
<keyword evidence="2" id="KW-0719">Serine esterase</keyword>
<sequence length="1233" mass="141491">MSDEKPLSLKRGGASSLVGKRCITHFNENKSDTLLSYMECDRNMGLIDQKACVELPSGWNEQITLARVKPSLFQLISCEDQGLFRSWITFLAKLFFKKCPFESRPIKELTVSLGIPRMIQHRETYNGSYTSSVVVPPKRKRENFSGLLPGQFELPNLKYSERVPITVKKYRNLQHLKRFCEDASANAYYENIPYSRDVAEDDDDQTSRCRKECQIQSKRSTLKHYELPKIEENTIEAVAIMIEDQGGPLCVFHQTTLQINILLSPPGRGRILYEVIHEMRLRHLSIVSHAACEDGCAGLRHNFKVETLQDDKPFVRISQGVVAGVKVYTEYGGIIDAYLGIPYAAAPIGKLRFSAPQKHNGWNGTLHATAYGPSCPQLPIREGINESENCLFLNIWTPKTTARYLLPVVIFLDGDEFAQGGRRQISGQDLSVEDIVIVTVNYRLNVFGFLCLESLQVRGNMGLLDQYLSMLWVRENIRYFGGDPDKITLYGYSAGAASVILHLISPRTAGYFHRAILSSGSTISPWHITNNAKSASWEIARVLGCLNNYYNSMLQCLRSKSTQDILKAYEEYREMGNFTSMLLPTVDTFLPKSDQYFPIHPSLAFKNGTYLQVPILTGITKPIVDSKFNKWANLDNSEYIHLQQFIEVSKIPEIMKRYQFNAKNTNQISELIKWRYVTPTNGNVRNLLKQLQNLDYESRIEAPHFLQLDYMKHAYAQPIYVYNLENPGFILNTNETSITSDLLLIFSPSLINQVERRKLSNKEYRFSQHIKTLWKNFIIFGDPTPNNQITSWKKYNSTNNYIKHLGVNSENVLEEEIERFRRVNFWNQLLPKFSQMQNDYSSITTKELQNLYAVGSGVRPAMYTLISLVIALLTLLLILLFHSSVYICHRMSYYEKEQARLLRLLAEYEAEEEDGGELPSSEESDADENVSEQDVQCDMDIEEEVEQSSDVEPEEEPDGHRNPSVFGIAKEPYLASFTPKNIVSGFLTTGIWPNNRLRFNYVDFLPSSVTDHPEHTDVQTLVNSKENDMPNRAEERTPEKEEHVSKLSQEETTNVANLIETTSIGLTPEICFPLPKAAERNKNKTRKRLHIKSTIYTSTPEKEKPEEREKEKTKVKPKPRKELMKKQKIRMQKKDILENDQSSDSEIDIIIESEDEGWAEEDEDSDKSEGLINVDEEVLVIGQFVLVQYPTKKTLKYYVGEITALDSHIEVTVKFLRYKNRHFLFPDVIESVF</sequence>
<feature type="transmembrane region" description="Helical" evidence="7">
    <location>
        <begin position="861"/>
        <end position="881"/>
    </location>
</feature>
<dbReference type="Gene3D" id="3.40.50.1820">
    <property type="entry name" value="alpha/beta hydrolase"/>
    <property type="match status" value="1"/>
</dbReference>
<dbReference type="GO" id="GO:0052689">
    <property type="term" value="F:carboxylic ester hydrolase activity"/>
    <property type="evidence" value="ECO:0007669"/>
    <property type="project" value="UniProtKB-KW"/>
</dbReference>
<evidence type="ECO:0000259" key="8">
    <source>
        <dbReference type="Pfam" id="PF00135"/>
    </source>
</evidence>
<name>A0AAN7PGT9_9COLE</name>
<feature type="region of interest" description="Disordered" evidence="6">
    <location>
        <begin position="1025"/>
        <end position="1053"/>
    </location>
</feature>
<comment type="caution">
    <text evidence="9">The sequence shown here is derived from an EMBL/GenBank/DDBJ whole genome shotgun (WGS) entry which is preliminary data.</text>
</comment>
<evidence type="ECO:0000256" key="4">
    <source>
        <dbReference type="ARBA" id="ARBA00023157"/>
    </source>
</evidence>
<dbReference type="InterPro" id="IPR019826">
    <property type="entry name" value="Carboxylesterase_B_AS"/>
</dbReference>
<keyword evidence="7" id="KW-0472">Membrane</keyword>
<evidence type="ECO:0000313" key="9">
    <source>
        <dbReference type="EMBL" id="KAK4887815.1"/>
    </source>
</evidence>
<organism evidence="9 10">
    <name type="scientific">Aquatica leii</name>
    <dbReference type="NCBI Taxonomy" id="1421715"/>
    <lineage>
        <taxon>Eukaryota</taxon>
        <taxon>Metazoa</taxon>
        <taxon>Ecdysozoa</taxon>
        <taxon>Arthropoda</taxon>
        <taxon>Hexapoda</taxon>
        <taxon>Insecta</taxon>
        <taxon>Pterygota</taxon>
        <taxon>Neoptera</taxon>
        <taxon>Endopterygota</taxon>
        <taxon>Coleoptera</taxon>
        <taxon>Polyphaga</taxon>
        <taxon>Elateriformia</taxon>
        <taxon>Elateroidea</taxon>
        <taxon>Lampyridae</taxon>
        <taxon>Luciolinae</taxon>
        <taxon>Aquatica</taxon>
    </lineage>
</organism>
<dbReference type="SUPFAM" id="SSF53474">
    <property type="entry name" value="alpha/beta-Hydrolases"/>
    <property type="match status" value="1"/>
</dbReference>
<gene>
    <name evidence="9" type="ORF">RN001_004086</name>
</gene>
<feature type="compositionally biased region" description="Acidic residues" evidence="6">
    <location>
        <begin position="912"/>
        <end position="957"/>
    </location>
</feature>
<keyword evidence="5" id="KW-0325">Glycoprotein</keyword>
<dbReference type="AlphaFoldDB" id="A0AAN7PGT9"/>
<proteinExistence type="inferred from homology"/>
<feature type="region of interest" description="Disordered" evidence="6">
    <location>
        <begin position="1081"/>
        <end position="1141"/>
    </location>
</feature>
<reference evidence="10" key="1">
    <citation type="submission" date="2023-01" db="EMBL/GenBank/DDBJ databases">
        <title>Key to firefly adult light organ development and bioluminescence: homeobox transcription factors regulate luciferase expression and transportation to peroxisome.</title>
        <authorList>
            <person name="Fu X."/>
        </authorList>
    </citation>
    <scope>NUCLEOTIDE SEQUENCE [LARGE SCALE GENOMIC DNA]</scope>
</reference>
<dbReference type="InterPro" id="IPR029058">
    <property type="entry name" value="AB_hydrolase_fold"/>
</dbReference>
<keyword evidence="3" id="KW-0378">Hydrolase</keyword>
<dbReference type="PANTHER" id="PTHR11559">
    <property type="entry name" value="CARBOXYLESTERASE"/>
    <property type="match status" value="1"/>
</dbReference>
<dbReference type="InterPro" id="IPR002018">
    <property type="entry name" value="CarbesteraseB"/>
</dbReference>
<evidence type="ECO:0000256" key="1">
    <source>
        <dbReference type="ARBA" id="ARBA00005964"/>
    </source>
</evidence>
<evidence type="ECO:0000256" key="6">
    <source>
        <dbReference type="SAM" id="MobiDB-lite"/>
    </source>
</evidence>
<feature type="region of interest" description="Disordered" evidence="6">
    <location>
        <begin position="912"/>
        <end position="965"/>
    </location>
</feature>
<keyword evidence="4" id="KW-1015">Disulfide bond</keyword>
<comment type="similarity">
    <text evidence="1">Belongs to the type-B carboxylesterase/lipase family.</text>
</comment>
<evidence type="ECO:0000256" key="3">
    <source>
        <dbReference type="ARBA" id="ARBA00022801"/>
    </source>
</evidence>
<dbReference type="InterPro" id="IPR050309">
    <property type="entry name" value="Type-B_Carboxylest/Lipase"/>
</dbReference>
<dbReference type="Proteomes" id="UP001353858">
    <property type="component" value="Unassembled WGS sequence"/>
</dbReference>
<evidence type="ECO:0000313" key="10">
    <source>
        <dbReference type="Proteomes" id="UP001353858"/>
    </source>
</evidence>
<dbReference type="Pfam" id="PF00135">
    <property type="entry name" value="COesterase"/>
    <property type="match status" value="1"/>
</dbReference>
<protein>
    <recommendedName>
        <fullName evidence="8">Carboxylesterase type B domain-containing protein</fullName>
    </recommendedName>
</protein>
<evidence type="ECO:0000256" key="7">
    <source>
        <dbReference type="SAM" id="Phobius"/>
    </source>
</evidence>
<keyword evidence="7" id="KW-0812">Transmembrane</keyword>
<feature type="compositionally biased region" description="Basic and acidic residues" evidence="6">
    <location>
        <begin position="1025"/>
        <end position="1049"/>
    </location>
</feature>
<dbReference type="EMBL" id="JARPUR010000001">
    <property type="protein sequence ID" value="KAK4887815.1"/>
    <property type="molecule type" value="Genomic_DNA"/>
</dbReference>
<feature type="domain" description="Carboxylesterase type B" evidence="8">
    <location>
        <begin position="312"/>
        <end position="812"/>
    </location>
</feature>
<dbReference type="PROSITE" id="PS00122">
    <property type="entry name" value="CARBOXYLESTERASE_B_1"/>
    <property type="match status" value="1"/>
</dbReference>
<keyword evidence="10" id="KW-1185">Reference proteome</keyword>
<accession>A0AAN7PGT9</accession>